<protein>
    <submittedName>
        <fullName evidence="1">Cys-rich protein</fullName>
    </submittedName>
</protein>
<evidence type="ECO:0000313" key="2">
    <source>
        <dbReference type="Proteomes" id="UP000298264"/>
    </source>
</evidence>
<reference evidence="1" key="1">
    <citation type="journal article" date="2019" name="PLoS Negl. Trop. Dis.">
        <title>Revisiting the worldwide diversity of Leptospira species in the environment.</title>
        <authorList>
            <person name="Vincent A.T."/>
            <person name="Schiettekatte O."/>
            <person name="Bourhy P."/>
            <person name="Veyrier F.J."/>
            <person name="Picardeau M."/>
        </authorList>
    </citation>
    <scope>NUCLEOTIDE SEQUENCE [LARGE SCALE GENOMIC DNA]</scope>
    <source>
        <strain evidence="1">201400974</strain>
    </source>
</reference>
<dbReference type="RefSeq" id="WP_135763386.1">
    <property type="nucleotide sequence ID" value="NZ_RQHV01000036.1"/>
</dbReference>
<keyword evidence="2" id="KW-1185">Reference proteome</keyword>
<dbReference type="NCBIfam" id="TIGR04453">
    <property type="entry name" value="Lepto_8Cys"/>
    <property type="match status" value="1"/>
</dbReference>
<evidence type="ECO:0000313" key="1">
    <source>
        <dbReference type="EMBL" id="TGN11943.1"/>
    </source>
</evidence>
<dbReference type="InterPro" id="IPR031029">
    <property type="entry name" value="Lepto_8Cys"/>
</dbReference>
<dbReference type="Proteomes" id="UP000298264">
    <property type="component" value="Unassembled WGS sequence"/>
</dbReference>
<comment type="caution">
    <text evidence="1">The sequence shown here is derived from an EMBL/GenBank/DDBJ whole genome shotgun (WGS) entry which is preliminary data.</text>
</comment>
<name>A0A4R9LSG3_9LEPT</name>
<organism evidence="1 2">
    <name type="scientific">Leptospira ilyithenensis</name>
    <dbReference type="NCBI Taxonomy" id="2484901"/>
    <lineage>
        <taxon>Bacteria</taxon>
        <taxon>Pseudomonadati</taxon>
        <taxon>Spirochaetota</taxon>
        <taxon>Spirochaetia</taxon>
        <taxon>Leptospirales</taxon>
        <taxon>Leptospiraceae</taxon>
        <taxon>Leptospira</taxon>
    </lineage>
</organism>
<gene>
    <name evidence="1" type="ORF">EHS11_05400</name>
</gene>
<dbReference type="PROSITE" id="PS51257">
    <property type="entry name" value="PROKAR_LIPOPROTEIN"/>
    <property type="match status" value="1"/>
</dbReference>
<dbReference type="AlphaFoldDB" id="A0A4R9LSG3"/>
<dbReference type="EMBL" id="RQHV01000036">
    <property type="protein sequence ID" value="TGN11943.1"/>
    <property type="molecule type" value="Genomic_DNA"/>
</dbReference>
<accession>A0A4R9LSG3</accession>
<proteinExistence type="predicted"/>
<sequence length="94" mass="10398">MRKLGLFIILLHLGFFTSCQDVIEKKCIAACDQFVSCTQKVMKIELAPEAIKTGHTSCLNGCTTYNSEILQCFEQEPTSCQGFGECVIQIGTLE</sequence>
<dbReference type="OrthoDB" id="332344at2"/>